<gene>
    <name evidence="1" type="primary">ST1955</name>
    <name evidence="1" type="ordered locus">STK_19550</name>
</gene>
<dbReference type="EMBL" id="BA000023">
    <property type="protein sequence ID" value="BAB67049.1"/>
    <property type="molecule type" value="Genomic_DNA"/>
</dbReference>
<evidence type="ECO:0000313" key="2">
    <source>
        <dbReference type="Proteomes" id="UP000001015"/>
    </source>
</evidence>
<reference evidence="2" key="1">
    <citation type="journal article" date="2001" name="DNA Res.">
        <title>Complete genome sequence of an aerobic thermoacidophilic Crenarchaeon, Sulfolobus tokodaii strain7.</title>
        <authorList>
            <person name="Kawarabayasi Y."/>
            <person name="Hino Y."/>
            <person name="Horikawa H."/>
            <person name="Jin-no K."/>
            <person name="Takahashi M."/>
            <person name="Sekine M."/>
            <person name="Baba S."/>
            <person name="Ankai A."/>
            <person name="Kosugi H."/>
            <person name="Hosoyama A."/>
            <person name="Fukui S."/>
            <person name="Nagai Y."/>
            <person name="Nishijima K."/>
            <person name="Otsuka R."/>
            <person name="Nakazawa H."/>
            <person name="Takamiya M."/>
            <person name="Kato Y."/>
            <person name="Yoshizawa T."/>
            <person name="Tanaka T."/>
            <person name="Kudoh Y."/>
            <person name="Yamazaki J."/>
            <person name="Kushida N."/>
            <person name="Oguchi A."/>
            <person name="Aoki K."/>
            <person name="Masuda S."/>
            <person name="Yanagii M."/>
            <person name="Nishimura M."/>
            <person name="Yamagishi A."/>
            <person name="Oshima T."/>
            <person name="Kikuchi H."/>
        </authorList>
    </citation>
    <scope>NUCLEOTIDE SEQUENCE [LARGE SCALE GENOMIC DNA]</scope>
    <source>
        <strain evidence="2">DSM 16993 / JCM 10545 / NBRC 100140 / 7</strain>
    </source>
</reference>
<evidence type="ECO:0000313" key="1">
    <source>
        <dbReference type="EMBL" id="BAB67049.1"/>
    </source>
</evidence>
<dbReference type="AlphaFoldDB" id="Q96Z77"/>
<dbReference type="SUPFAM" id="SSF53335">
    <property type="entry name" value="S-adenosyl-L-methionine-dependent methyltransferases"/>
    <property type="match status" value="1"/>
</dbReference>
<name>Q96Z77_SULTO</name>
<dbReference type="InterPro" id="IPR029063">
    <property type="entry name" value="SAM-dependent_MTases_sf"/>
</dbReference>
<dbReference type="Proteomes" id="UP000001015">
    <property type="component" value="Chromosome"/>
</dbReference>
<evidence type="ECO:0008006" key="3">
    <source>
        <dbReference type="Google" id="ProtNLM"/>
    </source>
</evidence>
<accession>Q96Z77</accession>
<organism evidence="1 2">
    <name type="scientific">Sulfurisphaera tokodaii (strain DSM 16993 / JCM 10545 / NBRC 100140 / 7)</name>
    <name type="common">Sulfolobus tokodaii</name>
    <dbReference type="NCBI Taxonomy" id="273063"/>
    <lineage>
        <taxon>Archaea</taxon>
        <taxon>Thermoproteota</taxon>
        <taxon>Thermoprotei</taxon>
        <taxon>Sulfolobales</taxon>
        <taxon>Sulfolobaceae</taxon>
        <taxon>Sulfurisphaera</taxon>
    </lineage>
</organism>
<sequence>MMKVFSVRGIKIFYDEKLDGGGTSFGQLYVLIIKRLIGKLKTCFEAFSGPAFIGFSLLAHNLCEELVVADINPEAINYVKMTIEETKLRGKVLCFRCVGRNTG</sequence>
<dbReference type="KEGG" id="sto:STK_19550"/>
<dbReference type="STRING" id="273063.STK_19550"/>
<keyword evidence="2" id="KW-1185">Reference proteome</keyword>
<proteinExistence type="predicted"/>
<protein>
    <recommendedName>
        <fullName evidence="3">Methyltransferase</fullName>
    </recommendedName>
</protein>
<dbReference type="PATRIC" id="fig|273063.9.peg.2227"/>